<name>A0A0E9XBN8_ANGAN</name>
<reference evidence="1" key="2">
    <citation type="journal article" date="2015" name="Fish Shellfish Immunol.">
        <title>Early steps in the European eel (Anguilla anguilla)-Vibrio vulnificus interaction in the gills: Role of the RtxA13 toxin.</title>
        <authorList>
            <person name="Callol A."/>
            <person name="Pajuelo D."/>
            <person name="Ebbesson L."/>
            <person name="Teles M."/>
            <person name="MacKenzie S."/>
            <person name="Amaro C."/>
        </authorList>
    </citation>
    <scope>NUCLEOTIDE SEQUENCE</scope>
</reference>
<reference evidence="1" key="1">
    <citation type="submission" date="2014-11" db="EMBL/GenBank/DDBJ databases">
        <authorList>
            <person name="Amaro Gonzalez C."/>
        </authorList>
    </citation>
    <scope>NUCLEOTIDE SEQUENCE</scope>
</reference>
<protein>
    <submittedName>
        <fullName evidence="1">Uncharacterized protein</fullName>
    </submittedName>
</protein>
<sequence>MLSTRPNLRCYFLWTARQCVTAVFNAVRTRTSMHLKAPNKIRTFTCIPTTVILRMQANVNTPCKQTARTDRFSHTDRKWRQFWSPWGWRQLLGYCDTKISLLAFLHLPRLIRSTVLLQRIALISKSSYPSLSGRMSDESFSVLTFQSVCV</sequence>
<dbReference type="AlphaFoldDB" id="A0A0E9XBN8"/>
<accession>A0A0E9XBN8</accession>
<evidence type="ECO:0000313" key="1">
    <source>
        <dbReference type="EMBL" id="JAI00060.1"/>
    </source>
</evidence>
<proteinExistence type="predicted"/>
<organism evidence="1">
    <name type="scientific">Anguilla anguilla</name>
    <name type="common">European freshwater eel</name>
    <name type="synonym">Muraena anguilla</name>
    <dbReference type="NCBI Taxonomy" id="7936"/>
    <lineage>
        <taxon>Eukaryota</taxon>
        <taxon>Metazoa</taxon>
        <taxon>Chordata</taxon>
        <taxon>Craniata</taxon>
        <taxon>Vertebrata</taxon>
        <taxon>Euteleostomi</taxon>
        <taxon>Actinopterygii</taxon>
        <taxon>Neopterygii</taxon>
        <taxon>Teleostei</taxon>
        <taxon>Anguilliformes</taxon>
        <taxon>Anguillidae</taxon>
        <taxon>Anguilla</taxon>
    </lineage>
</organism>
<dbReference type="EMBL" id="GBXM01008518">
    <property type="protein sequence ID" value="JAI00060.1"/>
    <property type="molecule type" value="Transcribed_RNA"/>
</dbReference>